<feature type="domain" description="EXPERA" evidence="8">
    <location>
        <begin position="14"/>
        <end position="150"/>
    </location>
</feature>
<dbReference type="OrthoDB" id="433124at2759"/>
<comment type="caution">
    <text evidence="9">The sequence shown here is derived from an EMBL/GenBank/DDBJ whole genome shotgun (WGS) entry which is preliminary data.</text>
</comment>
<keyword evidence="3 7" id="KW-0812">Transmembrane</keyword>
<dbReference type="PROSITE" id="PS51751">
    <property type="entry name" value="EXPERA"/>
    <property type="match status" value="1"/>
</dbReference>
<evidence type="ECO:0000256" key="3">
    <source>
        <dbReference type="ARBA" id="ARBA00022692"/>
    </source>
</evidence>
<feature type="transmembrane region" description="Helical" evidence="7">
    <location>
        <begin position="135"/>
        <end position="154"/>
    </location>
</feature>
<protein>
    <recommendedName>
        <fullName evidence="7">Efficient mitochondria targeting-associated protein 19</fullName>
    </recommendedName>
</protein>
<evidence type="ECO:0000259" key="8">
    <source>
        <dbReference type="PROSITE" id="PS51751"/>
    </source>
</evidence>
<proteinExistence type="inferred from homology"/>
<dbReference type="PIRSF" id="PIRSF031032">
    <property type="entry name" value="TMP_97_prd"/>
    <property type="match status" value="1"/>
</dbReference>
<comment type="similarity">
    <text evidence="2">Belongs to the TMEM97/sigma-2 receptor family.</text>
</comment>
<organism evidence="9 10">
    <name type="scientific">Gomphillus americanus</name>
    <dbReference type="NCBI Taxonomy" id="1940652"/>
    <lineage>
        <taxon>Eukaryota</taxon>
        <taxon>Fungi</taxon>
        <taxon>Dikarya</taxon>
        <taxon>Ascomycota</taxon>
        <taxon>Pezizomycotina</taxon>
        <taxon>Lecanoromycetes</taxon>
        <taxon>OSLEUM clade</taxon>
        <taxon>Ostropomycetidae</taxon>
        <taxon>Ostropales</taxon>
        <taxon>Graphidaceae</taxon>
        <taxon>Gomphilloideae</taxon>
        <taxon>Gomphillus</taxon>
    </lineage>
</organism>
<keyword evidence="10" id="KW-1185">Reference proteome</keyword>
<evidence type="ECO:0000256" key="1">
    <source>
        <dbReference type="ARBA" id="ARBA00004477"/>
    </source>
</evidence>
<comment type="subcellular location">
    <subcellularLocation>
        <location evidence="1">Endoplasmic reticulum membrane</location>
        <topology evidence="1">Multi-pass membrane protein</topology>
    </subcellularLocation>
</comment>
<keyword evidence="4 7" id="KW-0256">Endoplasmic reticulum</keyword>
<keyword evidence="6 7" id="KW-0472">Membrane</keyword>
<dbReference type="InterPro" id="IPR033118">
    <property type="entry name" value="EXPERA"/>
</dbReference>
<dbReference type="InterPro" id="IPR051987">
    <property type="entry name" value="Sigma-2_receptor-like"/>
</dbReference>
<evidence type="ECO:0000256" key="6">
    <source>
        <dbReference type="ARBA" id="ARBA00023136"/>
    </source>
</evidence>
<sequence length="171" mass="19853">MALRTRKPLTSRPLDLLYTIWFIIHVLITIFVDMVPFYPRVLQLPILLKVRQDYITDWKDPLVISWPAWFRAFLIVEGLYQAPLCIWGIGALRDDRPTAPVYLLVYAVETAVSTMTCLVELFASTAVTWDEKMSLAWLYGAWAVVPGLMGLDMFMRIRRRLLADDKMVKNE</sequence>
<reference evidence="9" key="1">
    <citation type="submission" date="2021-03" db="EMBL/GenBank/DDBJ databases">
        <authorList>
            <person name="Tagirdzhanova G."/>
        </authorList>
    </citation>
    <scope>NUCLEOTIDE SEQUENCE</scope>
</reference>
<keyword evidence="5 7" id="KW-1133">Transmembrane helix</keyword>
<name>A0A8H3IQP8_9LECA</name>
<gene>
    <name evidence="9" type="ORF">GOMPHAMPRED_004557</name>
</gene>
<evidence type="ECO:0000256" key="5">
    <source>
        <dbReference type="ARBA" id="ARBA00022989"/>
    </source>
</evidence>
<evidence type="ECO:0000313" key="9">
    <source>
        <dbReference type="EMBL" id="CAF9927953.1"/>
    </source>
</evidence>
<evidence type="ECO:0000256" key="2">
    <source>
        <dbReference type="ARBA" id="ARBA00009096"/>
    </source>
</evidence>
<dbReference type="AlphaFoldDB" id="A0A8H3IQP8"/>
<accession>A0A8H3IQP8</accession>
<evidence type="ECO:0000313" key="10">
    <source>
        <dbReference type="Proteomes" id="UP000664169"/>
    </source>
</evidence>
<evidence type="ECO:0000256" key="4">
    <source>
        <dbReference type="ARBA" id="ARBA00022824"/>
    </source>
</evidence>
<dbReference type="EMBL" id="CAJPDQ010000028">
    <property type="protein sequence ID" value="CAF9927953.1"/>
    <property type="molecule type" value="Genomic_DNA"/>
</dbReference>
<feature type="transmembrane region" description="Helical" evidence="7">
    <location>
        <begin position="16"/>
        <end position="38"/>
    </location>
</feature>
<feature type="transmembrane region" description="Helical" evidence="7">
    <location>
        <begin position="101"/>
        <end position="123"/>
    </location>
</feature>
<dbReference type="PANTHER" id="PTHR31204">
    <property type="entry name" value="SIGMA INTRACELLULAR RECEPTOR 2"/>
    <property type="match status" value="1"/>
</dbReference>
<evidence type="ECO:0000256" key="7">
    <source>
        <dbReference type="PIRNR" id="PIRNR031032"/>
    </source>
</evidence>
<dbReference type="Proteomes" id="UP000664169">
    <property type="component" value="Unassembled WGS sequence"/>
</dbReference>
<feature type="transmembrane region" description="Helical" evidence="7">
    <location>
        <begin position="68"/>
        <end position="89"/>
    </location>
</feature>
<dbReference type="InterPro" id="IPR016964">
    <property type="entry name" value="Sigma2_recept"/>
</dbReference>
<dbReference type="GO" id="GO:0005789">
    <property type="term" value="C:endoplasmic reticulum membrane"/>
    <property type="evidence" value="ECO:0007669"/>
    <property type="project" value="UniProtKB-SubCell"/>
</dbReference>
<dbReference type="PANTHER" id="PTHR31204:SF1">
    <property type="entry name" value="SIGMA INTRACELLULAR RECEPTOR 2"/>
    <property type="match status" value="1"/>
</dbReference>
<dbReference type="Pfam" id="PF05241">
    <property type="entry name" value="EBP"/>
    <property type="match status" value="1"/>
</dbReference>